<dbReference type="AlphaFoldDB" id="A0AAV4XZF1"/>
<protein>
    <submittedName>
        <fullName evidence="1">Uncharacterized protein</fullName>
    </submittedName>
</protein>
<sequence length="77" mass="9013">RKKSARKALQRCRNGCEDASTQTIVESKMPSMCLKERETPTERPSSRDEMKQDMDMALELYNQVIDTESNMTKIWKK</sequence>
<evidence type="ECO:0000313" key="2">
    <source>
        <dbReference type="Proteomes" id="UP001054945"/>
    </source>
</evidence>
<feature type="non-terminal residue" evidence="1">
    <location>
        <position position="1"/>
    </location>
</feature>
<keyword evidence="2" id="KW-1185">Reference proteome</keyword>
<dbReference type="Proteomes" id="UP001054945">
    <property type="component" value="Unassembled WGS sequence"/>
</dbReference>
<accession>A0AAV4XZF1</accession>
<evidence type="ECO:0000313" key="1">
    <source>
        <dbReference type="EMBL" id="GIY99575.1"/>
    </source>
</evidence>
<comment type="caution">
    <text evidence="1">The sequence shown here is derived from an EMBL/GenBank/DDBJ whole genome shotgun (WGS) entry which is preliminary data.</text>
</comment>
<proteinExistence type="predicted"/>
<dbReference type="EMBL" id="BPLR01001065">
    <property type="protein sequence ID" value="GIY99575.1"/>
    <property type="molecule type" value="Genomic_DNA"/>
</dbReference>
<organism evidence="1 2">
    <name type="scientific">Caerostris extrusa</name>
    <name type="common">Bark spider</name>
    <name type="synonym">Caerostris bankana</name>
    <dbReference type="NCBI Taxonomy" id="172846"/>
    <lineage>
        <taxon>Eukaryota</taxon>
        <taxon>Metazoa</taxon>
        <taxon>Ecdysozoa</taxon>
        <taxon>Arthropoda</taxon>
        <taxon>Chelicerata</taxon>
        <taxon>Arachnida</taxon>
        <taxon>Araneae</taxon>
        <taxon>Araneomorphae</taxon>
        <taxon>Entelegynae</taxon>
        <taxon>Araneoidea</taxon>
        <taxon>Araneidae</taxon>
        <taxon>Caerostris</taxon>
    </lineage>
</organism>
<gene>
    <name evidence="1" type="ORF">CEXT_499311</name>
</gene>
<reference evidence="1 2" key="1">
    <citation type="submission" date="2021-06" db="EMBL/GenBank/DDBJ databases">
        <title>Caerostris extrusa draft genome.</title>
        <authorList>
            <person name="Kono N."/>
            <person name="Arakawa K."/>
        </authorList>
    </citation>
    <scope>NUCLEOTIDE SEQUENCE [LARGE SCALE GENOMIC DNA]</scope>
</reference>
<name>A0AAV4XZF1_CAEEX</name>